<name>A0A085LZQ1_9BILA</name>
<dbReference type="EMBL" id="KL363253">
    <property type="protein sequence ID" value="KFD50447.1"/>
    <property type="molecule type" value="Genomic_DNA"/>
</dbReference>
<sequence length="198" mass="22075">MDVGDASDLGGCNRRMSATMASNASSEAADRFLHVNSQRYFQVYKMIKGRDANVTWGCNSRTENERLYKKHADINILCPFSQYYLYLLLFLLGLLPHIPIKETVIEVPVPSSFVNSVSGNWSYLPSFIRKKLATFADIDHCDVVRVGGSHLADSSYGRQSFGRLVVWPTGRLADGSFGRQVVWPTGGMADRSFGRLVV</sequence>
<dbReference type="Proteomes" id="UP000030764">
    <property type="component" value="Unassembled WGS sequence"/>
</dbReference>
<protein>
    <submittedName>
        <fullName evidence="1">Uncharacterized protein</fullName>
    </submittedName>
</protein>
<dbReference type="AlphaFoldDB" id="A0A085LZQ1"/>
<reference evidence="1 2" key="1">
    <citation type="journal article" date="2014" name="Nat. Genet.">
        <title>Genome and transcriptome of the porcine whipworm Trichuris suis.</title>
        <authorList>
            <person name="Jex A.R."/>
            <person name="Nejsum P."/>
            <person name="Schwarz E.M."/>
            <person name="Hu L."/>
            <person name="Young N.D."/>
            <person name="Hall R.S."/>
            <person name="Korhonen P.K."/>
            <person name="Liao S."/>
            <person name="Thamsborg S."/>
            <person name="Xia J."/>
            <person name="Xu P."/>
            <person name="Wang S."/>
            <person name="Scheerlinck J.P."/>
            <person name="Hofmann A."/>
            <person name="Sternberg P.W."/>
            <person name="Wang J."/>
            <person name="Gasser R.B."/>
        </authorList>
    </citation>
    <scope>NUCLEOTIDE SEQUENCE [LARGE SCALE GENOMIC DNA]</scope>
    <source>
        <strain evidence="1">DCEP-RM93M</strain>
    </source>
</reference>
<keyword evidence="2" id="KW-1185">Reference proteome</keyword>
<gene>
    <name evidence="1" type="ORF">M513_08674</name>
</gene>
<accession>A0A085LZQ1</accession>
<evidence type="ECO:0000313" key="2">
    <source>
        <dbReference type="Proteomes" id="UP000030764"/>
    </source>
</evidence>
<evidence type="ECO:0000313" key="1">
    <source>
        <dbReference type="EMBL" id="KFD50447.1"/>
    </source>
</evidence>
<organism evidence="1 2">
    <name type="scientific">Trichuris suis</name>
    <name type="common">pig whipworm</name>
    <dbReference type="NCBI Taxonomy" id="68888"/>
    <lineage>
        <taxon>Eukaryota</taxon>
        <taxon>Metazoa</taxon>
        <taxon>Ecdysozoa</taxon>
        <taxon>Nematoda</taxon>
        <taxon>Enoplea</taxon>
        <taxon>Dorylaimia</taxon>
        <taxon>Trichinellida</taxon>
        <taxon>Trichuridae</taxon>
        <taxon>Trichuris</taxon>
    </lineage>
</organism>
<proteinExistence type="predicted"/>